<dbReference type="NCBIfam" id="TIGR04075">
    <property type="entry name" value="bacter_Pnkp"/>
    <property type="match status" value="1"/>
</dbReference>
<dbReference type="InterPro" id="IPR004843">
    <property type="entry name" value="Calcineurin-like_PHP"/>
</dbReference>
<dbReference type="CDD" id="cd07423">
    <property type="entry name" value="MPP_Prp_like"/>
    <property type="match status" value="1"/>
</dbReference>
<dbReference type="InterPro" id="IPR041780">
    <property type="entry name" value="MPP_PrpE-like"/>
</dbReference>
<dbReference type="Gene3D" id="3.30.470.30">
    <property type="entry name" value="DNA ligase/mRNA capping enzyme"/>
    <property type="match status" value="2"/>
</dbReference>
<dbReference type="SUPFAM" id="SSF56091">
    <property type="entry name" value="DNA ligase/mRNA capping enzyme, catalytic domain"/>
    <property type="match status" value="1"/>
</dbReference>
<evidence type="ECO:0000313" key="3">
    <source>
        <dbReference type="EMBL" id="PSR31138.1"/>
    </source>
</evidence>
<evidence type="ECO:0000259" key="2">
    <source>
        <dbReference type="Pfam" id="PF16542"/>
    </source>
</evidence>
<evidence type="ECO:0000259" key="1">
    <source>
        <dbReference type="Pfam" id="PF00149"/>
    </source>
</evidence>
<feature type="domain" description="Polynucleotide kinase-phosphatase ligase" evidence="2">
    <location>
        <begin position="469"/>
        <end position="846"/>
    </location>
</feature>
<feature type="domain" description="Calcineurin-like phosphoesterase" evidence="1">
    <location>
        <begin position="181"/>
        <end position="377"/>
    </location>
</feature>
<dbReference type="InterPro" id="IPR024028">
    <property type="entry name" value="PNKP_bac"/>
</dbReference>
<protein>
    <submittedName>
        <fullName evidence="3">Polynucleotide kinase-phosphatase</fullName>
    </submittedName>
</protein>
<dbReference type="InterPro" id="IPR050126">
    <property type="entry name" value="Ap4A_hydrolase"/>
</dbReference>
<dbReference type="Gene3D" id="3.60.21.10">
    <property type="match status" value="1"/>
</dbReference>
<keyword evidence="3" id="KW-0418">Kinase</keyword>
<keyword evidence="3" id="KW-0808">Transferase</keyword>
<dbReference type="Pfam" id="PF16542">
    <property type="entry name" value="PNKP_ligase"/>
    <property type="match status" value="1"/>
</dbReference>
<evidence type="ECO:0000313" key="4">
    <source>
        <dbReference type="Proteomes" id="UP000242699"/>
    </source>
</evidence>
<dbReference type="AlphaFoldDB" id="A0A2T2X9L1"/>
<dbReference type="InterPro" id="IPR027417">
    <property type="entry name" value="P-loop_NTPase"/>
</dbReference>
<dbReference type="InterPro" id="IPR029052">
    <property type="entry name" value="Metallo-depent_PP-like"/>
</dbReference>
<dbReference type="GO" id="GO:0016301">
    <property type="term" value="F:kinase activity"/>
    <property type="evidence" value="ECO:0007669"/>
    <property type="project" value="UniProtKB-KW"/>
</dbReference>
<comment type="caution">
    <text evidence="3">The sequence shown here is derived from an EMBL/GenBank/DDBJ whole genome shotgun (WGS) entry which is preliminary data.</text>
</comment>
<dbReference type="GO" id="GO:0005737">
    <property type="term" value="C:cytoplasm"/>
    <property type="evidence" value="ECO:0007669"/>
    <property type="project" value="TreeGrafter"/>
</dbReference>
<dbReference type="Proteomes" id="UP000242699">
    <property type="component" value="Unassembled WGS sequence"/>
</dbReference>
<reference evidence="3 4" key="1">
    <citation type="journal article" date="2014" name="BMC Genomics">
        <title>Comparison of environmental and isolate Sulfobacillus genomes reveals diverse carbon, sulfur, nitrogen, and hydrogen metabolisms.</title>
        <authorList>
            <person name="Justice N.B."/>
            <person name="Norman A."/>
            <person name="Brown C.T."/>
            <person name="Singh A."/>
            <person name="Thomas B.C."/>
            <person name="Banfield J.F."/>
        </authorList>
    </citation>
    <scope>NUCLEOTIDE SEQUENCE [LARGE SCALE GENOMIC DNA]</scope>
    <source>
        <strain evidence="3">AMDSBA1</strain>
    </source>
</reference>
<name>A0A2T2X9L1_9FIRM</name>
<accession>A0A2T2X9L1</accession>
<dbReference type="InterPro" id="IPR032380">
    <property type="entry name" value="PNKP_ligase_dom"/>
</dbReference>
<gene>
    <name evidence="3" type="ORF">C7B43_03310</name>
</gene>
<organism evidence="3 4">
    <name type="scientific">Sulfobacillus benefaciens</name>
    <dbReference type="NCBI Taxonomy" id="453960"/>
    <lineage>
        <taxon>Bacteria</taxon>
        <taxon>Bacillati</taxon>
        <taxon>Bacillota</taxon>
        <taxon>Clostridia</taxon>
        <taxon>Eubacteriales</taxon>
        <taxon>Clostridiales Family XVII. Incertae Sedis</taxon>
        <taxon>Sulfobacillus</taxon>
    </lineage>
</organism>
<dbReference type="Gene3D" id="3.40.50.300">
    <property type="entry name" value="P-loop containing nucleotide triphosphate hydrolases"/>
    <property type="match status" value="1"/>
</dbReference>
<dbReference type="PANTHER" id="PTHR42850:SF7">
    <property type="entry name" value="BIS(5'-NUCLEOSYL)-TETRAPHOSPHATASE PRPE [ASYMMETRICAL]"/>
    <property type="match status" value="1"/>
</dbReference>
<proteinExistence type="predicted"/>
<sequence>MTVNIPELSLVVLIGASGSGKTRFAQQHFQSSEILSSDACRAMVSDDETNQEATHDAFDVLYYIARKRLERGRLTVIDATNVETRARHSLIALGREYHFLMTAIVLNLPENVLIERNKIRDDRHIPHNVVHRQLRALTPSLSRLRREGFHQVIMLSSEDEIDGFKWKRQPLWNNKTHEHGPFDIVGDVHGCFDELQALTGKLGYRLLRIDGRYHIEHPQNRKLIFLGDLVDRGPGIMEVLRLVMDGVDEGSALAVMGNHESKLLQKIQGRDVTLSHGLRQSLEQLDQEPADFTKRVKDFLDSLVSHYVLDGGRLVVAHAGLPESMHGRGSARVRNFALYGETTGETDEFGLPIRYNWASDYRGKAIVVYGHTPVPYPQWLNRTLNIDTGCVFGGQLTAFRYPEKELMAVPALKTYFDPIRPLGTRTESESVNLQQEHDSLLDIADFMGQKRIHTRLIGDVVIPEENTSAALETLSRYAVSPQWLIYLPPTMSPAETSTLPGILEHPREAFSYFHTQGVSHLICEPKHMGSRAVVIVCRDEKTSRVRFGVSEESTGIVYTRTGRKFFTYPELDSQVLERIREAVERSGLFTLLKSDWLMLDAEIMPWSLKAEELLKEQYAGLGRAALMGFDAAETAFSRAQERGLALSELAERFSGKKARVEQFIQTYRRYSWPVRGIGDIKLAPFHLLASEGEVHSGRDHLWHLDMIRRLSAVDPGLFQDTKAVQIDTNDQKSIAQGVKWWEELTEQGYEGMVVKPLFYIARNSRGKLVQPAIKVRGREYLRIIYGPDYTADDNLANLRQRFVGTKRRMALREFALGIEGLNRFVDREPLRRVHECAQGVLALESEGVDSRL</sequence>
<dbReference type="Pfam" id="PF13671">
    <property type="entry name" value="AAA_33"/>
    <property type="match status" value="1"/>
</dbReference>
<dbReference type="SUPFAM" id="SSF56300">
    <property type="entry name" value="Metallo-dependent phosphatases"/>
    <property type="match status" value="1"/>
</dbReference>
<dbReference type="SUPFAM" id="SSF52540">
    <property type="entry name" value="P-loop containing nucleoside triphosphate hydrolases"/>
    <property type="match status" value="1"/>
</dbReference>
<dbReference type="EMBL" id="PXYT01000004">
    <property type="protein sequence ID" value="PSR31138.1"/>
    <property type="molecule type" value="Genomic_DNA"/>
</dbReference>
<dbReference type="PANTHER" id="PTHR42850">
    <property type="entry name" value="METALLOPHOSPHOESTERASE"/>
    <property type="match status" value="1"/>
</dbReference>
<dbReference type="GO" id="GO:0016791">
    <property type="term" value="F:phosphatase activity"/>
    <property type="evidence" value="ECO:0007669"/>
    <property type="project" value="TreeGrafter"/>
</dbReference>
<dbReference type="Pfam" id="PF00149">
    <property type="entry name" value="Metallophos"/>
    <property type="match status" value="1"/>
</dbReference>